<reference evidence="11 12" key="1">
    <citation type="journal article" date="2012" name="Genome Biol.">
        <title>The genome of the polar eukaryotic microalga coccomyxa subellipsoidea reveals traits of cold adaptation.</title>
        <authorList>
            <person name="Blanc G."/>
            <person name="Agarkova I."/>
            <person name="Grimwood J."/>
            <person name="Kuo A."/>
            <person name="Brueggeman A."/>
            <person name="Dunigan D."/>
            <person name="Gurnon J."/>
            <person name="Ladunga I."/>
            <person name="Lindquist E."/>
            <person name="Lucas S."/>
            <person name="Pangilinan J."/>
            <person name="Proschold T."/>
            <person name="Salamov A."/>
            <person name="Schmutz J."/>
            <person name="Weeks D."/>
            <person name="Yamada T."/>
            <person name="Claverie J.M."/>
            <person name="Grigoriev I."/>
            <person name="Van Etten J."/>
            <person name="Lomsadze A."/>
            <person name="Borodovsky M."/>
        </authorList>
    </citation>
    <scope>NUCLEOTIDE SEQUENCE [LARGE SCALE GENOMIC DNA]</scope>
    <source>
        <strain evidence="11 12">C-169</strain>
    </source>
</reference>
<comment type="caution">
    <text evidence="11">The sequence shown here is derived from an EMBL/GenBank/DDBJ whole genome shotgun (WGS) entry which is preliminary data.</text>
</comment>
<evidence type="ECO:0000313" key="12">
    <source>
        <dbReference type="Proteomes" id="UP000007264"/>
    </source>
</evidence>
<keyword evidence="3" id="KW-0813">Transport</keyword>
<keyword evidence="12" id="KW-1185">Reference proteome</keyword>
<dbReference type="RefSeq" id="XP_005650374.1">
    <property type="nucleotide sequence ID" value="XM_005650317.1"/>
</dbReference>
<keyword evidence="7 10" id="KW-0472">Membrane</keyword>
<feature type="region of interest" description="Disordered" evidence="9">
    <location>
        <begin position="88"/>
        <end position="112"/>
    </location>
</feature>
<dbReference type="GO" id="GO:0030026">
    <property type="term" value="P:intracellular manganese ion homeostasis"/>
    <property type="evidence" value="ECO:0007669"/>
    <property type="project" value="InterPro"/>
</dbReference>
<evidence type="ECO:0000256" key="7">
    <source>
        <dbReference type="ARBA" id="ARBA00023136"/>
    </source>
</evidence>
<keyword evidence="6 10" id="KW-1133">Transmembrane helix</keyword>
<evidence type="ECO:0000256" key="2">
    <source>
        <dbReference type="ARBA" id="ARBA00007049"/>
    </source>
</evidence>
<sequence length="264" mass="27730">MPSNGASEALLPNRDVEANQGEHYDGDAHELRAAVLGANDGLVSVASIMLGVGAASTDQHTLLLSGLSALVAGAMSMAAGEYISVASQKDTEEADVEKEREQQEGSAETREHELEELTQIYVARGLEYNLAREVAVALSRTKESAVEAHARDELGIDLDDLANPFQAAAASLLAFSIGGVVPLVGAIFITDPRIRLATVLEQRVSDAECLQVLATFALLTFGATGAWLGGAKRVRAALRVLIGGWLAMGITFGVGFLFGENPGR</sequence>
<dbReference type="eggNOG" id="KOG4473">
    <property type="taxonomic scope" value="Eukaryota"/>
</dbReference>
<keyword evidence="3" id="KW-0408">Iron</keyword>
<dbReference type="Pfam" id="PF01988">
    <property type="entry name" value="VIT1"/>
    <property type="match status" value="1"/>
</dbReference>
<comment type="similarity">
    <text evidence="2">Belongs to the CCC1 family.</text>
</comment>
<evidence type="ECO:0000256" key="6">
    <source>
        <dbReference type="ARBA" id="ARBA00022989"/>
    </source>
</evidence>
<evidence type="ECO:0000256" key="10">
    <source>
        <dbReference type="SAM" id="Phobius"/>
    </source>
</evidence>
<evidence type="ECO:0000256" key="3">
    <source>
        <dbReference type="ARBA" id="ARBA00022496"/>
    </source>
</evidence>
<dbReference type="CDD" id="cd02432">
    <property type="entry name" value="Nodulin-21_like_1"/>
    <property type="match status" value="1"/>
</dbReference>
<keyword evidence="3" id="KW-0406">Ion transport</keyword>
<dbReference type="KEGG" id="csl:COCSUDRAFT_60838"/>
<name>I0Z5B1_COCSC</name>
<protein>
    <submittedName>
        <fullName evidence="11">DUF125-domain-containing protein</fullName>
    </submittedName>
</protein>
<organism evidence="11 12">
    <name type="scientific">Coccomyxa subellipsoidea (strain C-169)</name>
    <name type="common">Green microalga</name>
    <dbReference type="NCBI Taxonomy" id="574566"/>
    <lineage>
        <taxon>Eukaryota</taxon>
        <taxon>Viridiplantae</taxon>
        <taxon>Chlorophyta</taxon>
        <taxon>core chlorophytes</taxon>
        <taxon>Trebouxiophyceae</taxon>
        <taxon>Trebouxiophyceae incertae sedis</taxon>
        <taxon>Coccomyxaceae</taxon>
        <taxon>Coccomyxa</taxon>
        <taxon>Coccomyxa subellipsoidea</taxon>
    </lineage>
</organism>
<dbReference type="Proteomes" id="UP000007264">
    <property type="component" value="Unassembled WGS sequence"/>
</dbReference>
<dbReference type="GO" id="GO:0005774">
    <property type="term" value="C:vacuolar membrane"/>
    <property type="evidence" value="ECO:0007669"/>
    <property type="project" value="UniProtKB-SubCell"/>
</dbReference>
<evidence type="ECO:0000256" key="1">
    <source>
        <dbReference type="ARBA" id="ARBA00004128"/>
    </source>
</evidence>
<dbReference type="EMBL" id="AGSI01000003">
    <property type="protein sequence ID" value="EIE25830.1"/>
    <property type="molecule type" value="Genomic_DNA"/>
</dbReference>
<feature type="transmembrane region" description="Helical" evidence="10">
    <location>
        <begin position="236"/>
        <end position="258"/>
    </location>
</feature>
<dbReference type="GO" id="GO:0006826">
    <property type="term" value="P:iron ion transport"/>
    <property type="evidence" value="ECO:0007669"/>
    <property type="project" value="UniProtKB-KW"/>
</dbReference>
<dbReference type="OrthoDB" id="509862at2759"/>
<evidence type="ECO:0000256" key="9">
    <source>
        <dbReference type="SAM" id="MobiDB-lite"/>
    </source>
</evidence>
<dbReference type="GeneID" id="17043834"/>
<evidence type="ECO:0000256" key="4">
    <source>
        <dbReference type="ARBA" id="ARBA00022554"/>
    </source>
</evidence>
<proteinExistence type="inferred from homology"/>
<accession>I0Z5B1</accession>
<keyword evidence="3" id="KW-0410">Iron transport</keyword>
<feature type="transmembrane region" description="Helical" evidence="10">
    <location>
        <begin position="167"/>
        <end position="189"/>
    </location>
</feature>
<evidence type="ECO:0000256" key="5">
    <source>
        <dbReference type="ARBA" id="ARBA00022692"/>
    </source>
</evidence>
<dbReference type="GO" id="GO:0005384">
    <property type="term" value="F:manganese ion transmembrane transporter activity"/>
    <property type="evidence" value="ECO:0007669"/>
    <property type="project" value="InterPro"/>
</dbReference>
<dbReference type="PANTHER" id="PTHR31851">
    <property type="entry name" value="FE(2+)/MN(2+) TRANSPORTER PCL1"/>
    <property type="match status" value="1"/>
</dbReference>
<keyword evidence="5 10" id="KW-0812">Transmembrane</keyword>
<feature type="compositionally biased region" description="Basic and acidic residues" evidence="9">
    <location>
        <begin position="97"/>
        <end position="112"/>
    </location>
</feature>
<comment type="catalytic activity">
    <reaction evidence="8">
        <text>Fe(2+)(in) = Fe(2+)(out)</text>
        <dbReference type="Rhea" id="RHEA:28486"/>
        <dbReference type="ChEBI" id="CHEBI:29033"/>
    </reaction>
    <physiologicalReaction direction="left-to-right" evidence="8">
        <dbReference type="Rhea" id="RHEA:28487"/>
    </physiologicalReaction>
</comment>
<evidence type="ECO:0000313" key="11">
    <source>
        <dbReference type="EMBL" id="EIE25830.1"/>
    </source>
</evidence>
<evidence type="ECO:0000256" key="8">
    <source>
        <dbReference type="ARBA" id="ARBA00044464"/>
    </source>
</evidence>
<feature type="transmembrane region" description="Helical" evidence="10">
    <location>
        <begin position="210"/>
        <end position="230"/>
    </location>
</feature>
<gene>
    <name evidence="11" type="ORF">COCSUDRAFT_60838</name>
</gene>
<comment type="subcellular location">
    <subcellularLocation>
        <location evidence="1">Vacuole membrane</location>
        <topology evidence="1">Multi-pass membrane protein</topology>
    </subcellularLocation>
</comment>
<dbReference type="InterPro" id="IPR008217">
    <property type="entry name" value="Ccc1_fam"/>
</dbReference>
<dbReference type="AlphaFoldDB" id="I0Z5B1"/>
<keyword evidence="4" id="KW-0926">Vacuole</keyword>